<sequence>MEPLAEARPSIDGVVETAVYVDDLDCASAFYDALFGFPHLFADQTMVAYDAGRRSVFLLFRRGSSAEAKHQPGGGVIPGHDGTGSLHFAFATSADDIPRWLRRLEDHGVALEGRVDWPRGGVSLYFRDPDRNLVEIASPGLWASY</sequence>
<dbReference type="EMBL" id="BSFI01000022">
    <property type="protein sequence ID" value="GLK69471.1"/>
    <property type="molecule type" value="Genomic_DNA"/>
</dbReference>
<dbReference type="Gene3D" id="3.10.180.10">
    <property type="entry name" value="2,3-Dihydroxybiphenyl 1,2-Dioxygenase, domain 1"/>
    <property type="match status" value="1"/>
</dbReference>
<gene>
    <name evidence="2" type="ORF">GCM10008179_31090</name>
</gene>
<proteinExistence type="predicted"/>
<dbReference type="PROSITE" id="PS51819">
    <property type="entry name" value="VOC"/>
    <property type="match status" value="1"/>
</dbReference>
<comment type="caution">
    <text evidence="2">The sequence shown here is derived from an EMBL/GenBank/DDBJ whole genome shotgun (WGS) entry which is preliminary data.</text>
</comment>
<evidence type="ECO:0000259" key="1">
    <source>
        <dbReference type="PROSITE" id="PS51819"/>
    </source>
</evidence>
<dbReference type="InterPro" id="IPR037523">
    <property type="entry name" value="VOC_core"/>
</dbReference>
<evidence type="ECO:0000313" key="3">
    <source>
        <dbReference type="Proteomes" id="UP001143372"/>
    </source>
</evidence>
<reference evidence="2" key="1">
    <citation type="journal article" date="2014" name="Int. J. Syst. Evol. Microbiol.">
        <title>Complete genome sequence of Corynebacterium casei LMG S-19264T (=DSM 44701T), isolated from a smear-ripened cheese.</title>
        <authorList>
            <consortium name="US DOE Joint Genome Institute (JGI-PGF)"/>
            <person name="Walter F."/>
            <person name="Albersmeier A."/>
            <person name="Kalinowski J."/>
            <person name="Ruckert C."/>
        </authorList>
    </citation>
    <scope>NUCLEOTIDE SEQUENCE</scope>
    <source>
        <strain evidence="2">VKM B-2347</strain>
    </source>
</reference>
<dbReference type="Proteomes" id="UP001143372">
    <property type="component" value="Unassembled WGS sequence"/>
</dbReference>
<dbReference type="SUPFAM" id="SSF54593">
    <property type="entry name" value="Glyoxalase/Bleomycin resistance protein/Dihydroxybiphenyl dioxygenase"/>
    <property type="match status" value="1"/>
</dbReference>
<dbReference type="AlphaFoldDB" id="A0A9W6J469"/>
<protein>
    <submittedName>
        <fullName evidence="2">Glyoxalase</fullName>
    </submittedName>
</protein>
<dbReference type="Pfam" id="PF00903">
    <property type="entry name" value="Glyoxalase"/>
    <property type="match status" value="1"/>
</dbReference>
<evidence type="ECO:0000313" key="2">
    <source>
        <dbReference type="EMBL" id="GLK69471.1"/>
    </source>
</evidence>
<dbReference type="InterPro" id="IPR029068">
    <property type="entry name" value="Glyas_Bleomycin-R_OHBP_Dase"/>
</dbReference>
<keyword evidence="3" id="KW-1185">Reference proteome</keyword>
<name>A0A9W6J469_9HYPH</name>
<accession>A0A9W6J469</accession>
<dbReference type="RefSeq" id="WP_271169693.1">
    <property type="nucleotide sequence ID" value="NZ_BSFI01000022.1"/>
</dbReference>
<reference evidence="2" key="2">
    <citation type="submission" date="2023-01" db="EMBL/GenBank/DDBJ databases">
        <authorList>
            <person name="Sun Q."/>
            <person name="Evtushenko L."/>
        </authorList>
    </citation>
    <scope>NUCLEOTIDE SEQUENCE</scope>
    <source>
        <strain evidence="2">VKM B-2347</strain>
    </source>
</reference>
<feature type="domain" description="VOC" evidence="1">
    <location>
        <begin position="10"/>
        <end position="139"/>
    </location>
</feature>
<dbReference type="InterPro" id="IPR004360">
    <property type="entry name" value="Glyas_Fos-R_dOase_dom"/>
</dbReference>
<organism evidence="2 3">
    <name type="scientific">Hansschlegelia plantiphila</name>
    <dbReference type="NCBI Taxonomy" id="374655"/>
    <lineage>
        <taxon>Bacteria</taxon>
        <taxon>Pseudomonadati</taxon>
        <taxon>Pseudomonadota</taxon>
        <taxon>Alphaproteobacteria</taxon>
        <taxon>Hyphomicrobiales</taxon>
        <taxon>Methylopilaceae</taxon>
        <taxon>Hansschlegelia</taxon>
    </lineage>
</organism>